<keyword evidence="5" id="KW-1185">Reference proteome</keyword>
<feature type="coiled-coil region" evidence="2">
    <location>
        <begin position="571"/>
        <end position="620"/>
    </location>
</feature>
<dbReference type="AlphaFoldDB" id="A0A8S1ZCR4"/>
<feature type="region of interest" description="Disordered" evidence="3">
    <location>
        <begin position="214"/>
        <end position="245"/>
    </location>
</feature>
<organism evidence="4 5">
    <name type="scientific">Arabidopsis arenosa</name>
    <name type="common">Sand rock-cress</name>
    <name type="synonym">Cardaminopsis arenosa</name>
    <dbReference type="NCBI Taxonomy" id="38785"/>
    <lineage>
        <taxon>Eukaryota</taxon>
        <taxon>Viridiplantae</taxon>
        <taxon>Streptophyta</taxon>
        <taxon>Embryophyta</taxon>
        <taxon>Tracheophyta</taxon>
        <taxon>Spermatophyta</taxon>
        <taxon>Magnoliopsida</taxon>
        <taxon>eudicotyledons</taxon>
        <taxon>Gunneridae</taxon>
        <taxon>Pentapetalae</taxon>
        <taxon>rosids</taxon>
        <taxon>malvids</taxon>
        <taxon>Brassicales</taxon>
        <taxon>Brassicaceae</taxon>
        <taxon>Camelineae</taxon>
        <taxon>Arabidopsis</taxon>
    </lineage>
</organism>
<feature type="region of interest" description="Disordered" evidence="3">
    <location>
        <begin position="291"/>
        <end position="314"/>
    </location>
</feature>
<evidence type="ECO:0000313" key="4">
    <source>
        <dbReference type="EMBL" id="CAE5957158.1"/>
    </source>
</evidence>
<dbReference type="InterPro" id="IPR040265">
    <property type="entry name" value="CHUP1/IPGA1-like"/>
</dbReference>
<sequence>MMSVKTCKVEPLKGQTPLRSSKTKQDAKPYSGSSPSSIKASRSPFVSQKTSRRVASSAEDIKNAHREATKISSSSCQSSKWTGNFILMVELRRMIITFRTIIDLPPLTGYLSITNMVMRTMKDLHKLCPEIIDSSQILHMRRAEVDKLLDNFYNALKSIGDSWIDDHEWIIKSKYRSSNIRKNLSDRLVEKVLAALDGMIKVMNERLNTTEISNVEMKKKVSPRSTKTSSGRSESLAKQPITPRKVLSPPSKVGDFAISVSNLPRNVRMQALVKLSPIDVKRLAIQNFSQKEAQSNNGDGNVESVKVKQSETERIEKMDKAREAILEEQDSVKNQIDDKNCSKVSLKSEIVPKSLAPPPSPHPGNAAIPVKPPLTMSAGKGLAAPLPPPPGSEALPPPPPLPMAVRKGVAAPPFPPPGTAELPPPPQLPMVAGKGPAAPPPPPRSAAVLPPPPLPMAAGKGLAAPPLPPPGAAALPQPPIVAGKGPAAPPPPPPGARGGLGAKKATSKLKRSTHLGALFRFLKAKLEGKNPEVRSRGAGGGSKGGMGSAPASGKQGMADALAEITKKSPYFQKIEEDVRMYMSSINELKTEITKFKNKDMTELQKFHHRVESVLEKLEDETQVLARCEGFPHKKLEAIRMAAALYAKLHGMIKELKNWKIESPANQLFDKTERYFTKASHRNSDFAIRKEIETLDQIKAEEEKKFKSNNIHFDFNILVQIKELMVDISSGCMELALKEKREAKIASQTTAESREAKPSTKNKTPGWAKTLWRAFHFAYRVYTFAGGHDDRADKLTRELGEEIELILGNQ</sequence>
<feature type="compositionally biased region" description="Pro residues" evidence="3">
    <location>
        <begin position="412"/>
        <end position="428"/>
    </location>
</feature>
<keyword evidence="1 2" id="KW-0175">Coiled coil</keyword>
<feature type="region of interest" description="Disordered" evidence="3">
    <location>
        <begin position="745"/>
        <end position="764"/>
    </location>
</feature>
<feature type="compositionally biased region" description="Low complexity" evidence="3">
    <location>
        <begin position="29"/>
        <end position="44"/>
    </location>
</feature>
<proteinExistence type="predicted"/>
<evidence type="ECO:0000313" key="5">
    <source>
        <dbReference type="Proteomes" id="UP000682877"/>
    </source>
</evidence>
<evidence type="ECO:0000256" key="2">
    <source>
        <dbReference type="SAM" id="Coils"/>
    </source>
</evidence>
<dbReference type="Proteomes" id="UP000682877">
    <property type="component" value="Chromosome 1"/>
</dbReference>
<feature type="compositionally biased region" description="Polar residues" evidence="3">
    <location>
        <begin position="223"/>
        <end position="233"/>
    </location>
</feature>
<feature type="region of interest" description="Disordered" evidence="3">
    <location>
        <begin position="530"/>
        <end position="554"/>
    </location>
</feature>
<feature type="region of interest" description="Disordered" evidence="3">
    <location>
        <begin position="1"/>
        <end position="61"/>
    </location>
</feature>
<protein>
    <recommendedName>
        <fullName evidence="6">Hydroxyproline-rich glycoprotein family protein</fullName>
    </recommendedName>
</protein>
<feature type="compositionally biased region" description="Gly residues" evidence="3">
    <location>
        <begin position="537"/>
        <end position="547"/>
    </location>
</feature>
<feature type="compositionally biased region" description="Pro residues" evidence="3">
    <location>
        <begin position="437"/>
        <end position="455"/>
    </location>
</feature>
<gene>
    <name evidence="4" type="ORF">AARE701A_LOCUS886</name>
</gene>
<name>A0A8S1ZCR4_ARAAE</name>
<dbReference type="EMBL" id="LR999451">
    <property type="protein sequence ID" value="CAE5957158.1"/>
    <property type="molecule type" value="Genomic_DNA"/>
</dbReference>
<accession>A0A8S1ZCR4</accession>
<feature type="region of interest" description="Disordered" evidence="3">
    <location>
        <begin position="352"/>
        <end position="508"/>
    </location>
</feature>
<feature type="compositionally biased region" description="Basic and acidic residues" evidence="3">
    <location>
        <begin position="305"/>
        <end position="314"/>
    </location>
</feature>
<dbReference type="PANTHER" id="PTHR31342">
    <property type="entry name" value="PROTEIN CHUP1, CHLOROPLASTIC"/>
    <property type="match status" value="1"/>
</dbReference>
<evidence type="ECO:0000256" key="1">
    <source>
        <dbReference type="ARBA" id="ARBA00023054"/>
    </source>
</evidence>
<dbReference type="PANTHER" id="PTHR31342:SF39">
    <property type="entry name" value="HYDROXYPROLINE-RICH GLYCOPROTEIN FAMILY PROTEIN"/>
    <property type="match status" value="1"/>
</dbReference>
<reference evidence="4" key="1">
    <citation type="submission" date="2021-01" db="EMBL/GenBank/DDBJ databases">
        <authorList>
            <person name="Bezrukov I."/>
        </authorList>
    </citation>
    <scope>NUCLEOTIDE SEQUENCE</scope>
</reference>
<evidence type="ECO:0000256" key="3">
    <source>
        <dbReference type="SAM" id="MobiDB-lite"/>
    </source>
</evidence>
<feature type="compositionally biased region" description="Pro residues" evidence="3">
    <location>
        <begin position="385"/>
        <end position="402"/>
    </location>
</feature>
<feature type="compositionally biased region" description="Pro residues" evidence="3">
    <location>
        <begin position="465"/>
        <end position="479"/>
    </location>
</feature>
<evidence type="ECO:0008006" key="6">
    <source>
        <dbReference type="Google" id="ProtNLM"/>
    </source>
</evidence>